<dbReference type="STRING" id="1795632.TH606_07065"/>
<keyword evidence="2" id="KW-1185">Reference proteome</keyword>
<comment type="caution">
    <text evidence="1">The sequence shown here is derived from an EMBL/GenBank/DDBJ whole genome shotgun (WGS) entry which is preliminary data.</text>
</comment>
<dbReference type="NCBIfam" id="NF040826">
    <property type="entry name" value="lxa_BCAM0308"/>
    <property type="match status" value="1"/>
</dbReference>
<accession>A0A177E872</accession>
<dbReference type="InterPro" id="IPR047706">
    <property type="entry name" value="BCAM0308-like"/>
</dbReference>
<organism evidence="1 2">
    <name type="scientific">Thermodesulfatator autotrophicus</name>
    <dbReference type="NCBI Taxonomy" id="1795632"/>
    <lineage>
        <taxon>Bacteria</taxon>
        <taxon>Pseudomonadati</taxon>
        <taxon>Thermodesulfobacteriota</taxon>
        <taxon>Thermodesulfobacteria</taxon>
        <taxon>Thermodesulfobacteriales</taxon>
        <taxon>Thermodesulfatatoraceae</taxon>
        <taxon>Thermodesulfatator</taxon>
    </lineage>
</organism>
<evidence type="ECO:0000313" key="2">
    <source>
        <dbReference type="Proteomes" id="UP000076964"/>
    </source>
</evidence>
<proteinExistence type="predicted"/>
<dbReference type="RefSeq" id="WP_068542362.1">
    <property type="nucleotide sequence ID" value="NZ_LSFI01000030.1"/>
</dbReference>
<dbReference type="Proteomes" id="UP000076964">
    <property type="component" value="Unassembled WGS sequence"/>
</dbReference>
<reference evidence="1 2" key="1">
    <citation type="submission" date="2016-02" db="EMBL/GenBank/DDBJ databases">
        <title>Draft genome sequence of Thermodesulfatator sp. S606.</title>
        <authorList>
            <person name="Lai Q."/>
            <person name="Cao J."/>
            <person name="Dupont S."/>
            <person name="Shao Z."/>
            <person name="Jebbar M."/>
            <person name="Alain K."/>
        </authorList>
    </citation>
    <scope>NUCLEOTIDE SEQUENCE [LARGE SCALE GENOMIC DNA]</scope>
    <source>
        <strain evidence="1 2">S606</strain>
    </source>
</reference>
<name>A0A177E872_9BACT</name>
<dbReference type="AlphaFoldDB" id="A0A177E872"/>
<dbReference type="EMBL" id="LSFI01000030">
    <property type="protein sequence ID" value="OAG27422.1"/>
    <property type="molecule type" value="Genomic_DNA"/>
</dbReference>
<evidence type="ECO:0000313" key="1">
    <source>
        <dbReference type="EMBL" id="OAG27422.1"/>
    </source>
</evidence>
<dbReference type="OrthoDB" id="9785278at2"/>
<protein>
    <submittedName>
        <fullName evidence="1">ATPase</fullName>
    </submittedName>
</protein>
<gene>
    <name evidence="1" type="ORF">TH606_07065</name>
</gene>
<sequence>MSRKGRKWITETQEFQTTDDPYLPKKYPSGEAICPRCHAVFRDKRWLIDEEFYQEFKDSDLVPKLLCPGCRKAVDRYPMGYLYLSGEFFEKHRDEILRVINNEYERARQNNPLQQIISMYEEDGRTVIETTTENLAQRLGRAVYKAYKGDLTFKWSEGNKLVRVYWQR</sequence>